<dbReference type="InterPro" id="IPR001251">
    <property type="entry name" value="CRAL-TRIO_dom"/>
</dbReference>
<dbReference type="Pfam" id="PF13716">
    <property type="entry name" value="CRAL_TRIO_2"/>
    <property type="match status" value="1"/>
</dbReference>
<evidence type="ECO:0000256" key="5">
    <source>
        <dbReference type="SAM" id="MobiDB-lite"/>
    </source>
</evidence>
<accession>A0AAD1TKI7</accession>
<dbReference type="InterPro" id="IPR036865">
    <property type="entry name" value="CRAL-TRIO_dom_sf"/>
</dbReference>
<feature type="region of interest" description="Disordered" evidence="5">
    <location>
        <begin position="44"/>
        <end position="76"/>
    </location>
</feature>
<dbReference type="EMBL" id="OW240924">
    <property type="protein sequence ID" value="CAH2327151.1"/>
    <property type="molecule type" value="Genomic_DNA"/>
</dbReference>
<dbReference type="Gene3D" id="3.40.525.10">
    <property type="entry name" value="CRAL-TRIO lipid binding domain"/>
    <property type="match status" value="1"/>
</dbReference>
<evidence type="ECO:0000259" key="6">
    <source>
        <dbReference type="PROSITE" id="PS50191"/>
    </source>
</evidence>
<proteinExistence type="predicted"/>
<organism evidence="7 8">
    <name type="scientific">Pelobates cultripes</name>
    <name type="common">Western spadefoot toad</name>
    <dbReference type="NCBI Taxonomy" id="61616"/>
    <lineage>
        <taxon>Eukaryota</taxon>
        <taxon>Metazoa</taxon>
        <taxon>Chordata</taxon>
        <taxon>Craniata</taxon>
        <taxon>Vertebrata</taxon>
        <taxon>Euteleostomi</taxon>
        <taxon>Amphibia</taxon>
        <taxon>Batrachia</taxon>
        <taxon>Anura</taxon>
        <taxon>Pelobatoidea</taxon>
        <taxon>Pelobatidae</taxon>
        <taxon>Pelobates</taxon>
    </lineage>
</organism>
<dbReference type="SUPFAM" id="SSF52087">
    <property type="entry name" value="CRAL/TRIO domain"/>
    <property type="match status" value="1"/>
</dbReference>
<dbReference type="SMART" id="SM00516">
    <property type="entry name" value="SEC14"/>
    <property type="match status" value="1"/>
</dbReference>
<dbReference type="PROSITE" id="PS50191">
    <property type="entry name" value="CRAL_TRIO"/>
    <property type="match status" value="1"/>
</dbReference>
<gene>
    <name evidence="7" type="ORF">PECUL_23A000053</name>
</gene>
<evidence type="ECO:0000256" key="3">
    <source>
        <dbReference type="ARBA" id="ARBA00065286"/>
    </source>
</evidence>
<dbReference type="PANTHER" id="PTHR12112:SF21">
    <property type="entry name" value="BCL-2_ADENOVIRUS E1B 19 KDA-INTERACTING PROTEIN 2-LIKE PROTEIN"/>
    <property type="match status" value="1"/>
</dbReference>
<dbReference type="GO" id="GO:0006915">
    <property type="term" value="P:apoptotic process"/>
    <property type="evidence" value="ECO:0007669"/>
    <property type="project" value="UniProtKB-KW"/>
</dbReference>
<dbReference type="PANTHER" id="PTHR12112">
    <property type="entry name" value="BNIP - RELATED"/>
    <property type="match status" value="1"/>
</dbReference>
<reference evidence="7" key="1">
    <citation type="submission" date="2022-03" db="EMBL/GenBank/DDBJ databases">
        <authorList>
            <person name="Alioto T."/>
            <person name="Alioto T."/>
            <person name="Gomez Garrido J."/>
        </authorList>
    </citation>
    <scope>NUCLEOTIDE SEQUENCE</scope>
</reference>
<evidence type="ECO:0000313" key="8">
    <source>
        <dbReference type="Proteomes" id="UP001295444"/>
    </source>
</evidence>
<name>A0AAD1TKI7_PELCU</name>
<evidence type="ECO:0000313" key="7">
    <source>
        <dbReference type="EMBL" id="CAH2327151.1"/>
    </source>
</evidence>
<sequence length="346" mass="40016">MGTYLQANYEEKLRSSFDKDLVAQAPAFVGAALMRIDDMELKEEWQDEEFPRPLPEENSDSKEDREPVCPPNTLELCGNRHMKRRLSAPSLSFNLENSEGSMRSSDIFDQSTDDIDFDIDDLETPNSSEMLDFTENSHEFEWEDDLPKAMGKEEKTYNESLITDLEDKTGRKWRIFLIGEHKVDMTAIEPYQQVISHGGYYGDGLNAIIVFASCYLPDSSIPDYQYVMDNLFRYIIGTLDLMIAEDYMLIYLNGETPRSKIPTIGWIKRCYQATGRRLKKNLKSVLIVHPTWYVKALLAIIRPFISSKFVRKVKFVRSLNDLSQIVSLEDVHIPDCIKKSDRDMNR</sequence>
<keyword evidence="8" id="KW-1185">Reference proteome</keyword>
<comment type="function">
    <text evidence="2">May be a bridge molecule between BCL2 and ARHGAP1/CDC42 in promoting cell death.</text>
</comment>
<dbReference type="Pfam" id="PF12496">
    <property type="entry name" value="BNIP2"/>
    <property type="match status" value="1"/>
</dbReference>
<dbReference type="CDD" id="cd00170">
    <property type="entry name" value="SEC14"/>
    <property type="match status" value="1"/>
</dbReference>
<feature type="compositionally biased region" description="Basic and acidic residues" evidence="5">
    <location>
        <begin position="44"/>
        <end position="67"/>
    </location>
</feature>
<dbReference type="AlphaFoldDB" id="A0AAD1TKI7"/>
<comment type="subunit">
    <text evidence="3">Homodimer. Interacts with BCL2, ARHGAP1, MIF and GFER.</text>
</comment>
<dbReference type="InterPro" id="IPR022181">
    <property type="entry name" value="Bcl2-/adenovirus-E1B"/>
</dbReference>
<evidence type="ECO:0000256" key="1">
    <source>
        <dbReference type="ARBA" id="ARBA00022703"/>
    </source>
</evidence>
<dbReference type="GO" id="GO:0005737">
    <property type="term" value="C:cytoplasm"/>
    <property type="evidence" value="ECO:0007669"/>
    <property type="project" value="TreeGrafter"/>
</dbReference>
<feature type="domain" description="CRAL-TRIO" evidence="6">
    <location>
        <begin position="184"/>
        <end position="345"/>
    </location>
</feature>
<evidence type="ECO:0000256" key="2">
    <source>
        <dbReference type="ARBA" id="ARBA00055513"/>
    </source>
</evidence>
<protein>
    <recommendedName>
        <fullName evidence="4">Bcl-2/adenovirus E1B 19 kDa-interacting protein 2-like protein</fullName>
    </recommendedName>
</protein>
<dbReference type="Proteomes" id="UP001295444">
    <property type="component" value="Chromosome 13"/>
</dbReference>
<evidence type="ECO:0000256" key="4">
    <source>
        <dbReference type="ARBA" id="ARBA00073394"/>
    </source>
</evidence>
<keyword evidence="1" id="KW-0053">Apoptosis</keyword>
<dbReference type="FunFam" id="3.40.525.10:FF:000012">
    <property type="entry name" value="bcl-2/adenovirus E1B 19 kDa-interacting protein 2-like protein"/>
    <property type="match status" value="1"/>
</dbReference>